<proteinExistence type="predicted"/>
<organism evidence="1 2">
    <name type="scientific">Dentiscutata erythropus</name>
    <dbReference type="NCBI Taxonomy" id="1348616"/>
    <lineage>
        <taxon>Eukaryota</taxon>
        <taxon>Fungi</taxon>
        <taxon>Fungi incertae sedis</taxon>
        <taxon>Mucoromycota</taxon>
        <taxon>Glomeromycotina</taxon>
        <taxon>Glomeromycetes</taxon>
        <taxon>Diversisporales</taxon>
        <taxon>Gigasporaceae</taxon>
        <taxon>Dentiscutata</taxon>
    </lineage>
</organism>
<dbReference type="Proteomes" id="UP000789405">
    <property type="component" value="Unassembled WGS sequence"/>
</dbReference>
<dbReference type="EMBL" id="CAJVPY010022833">
    <property type="protein sequence ID" value="CAG8783829.1"/>
    <property type="molecule type" value="Genomic_DNA"/>
</dbReference>
<evidence type="ECO:0000313" key="1">
    <source>
        <dbReference type="EMBL" id="CAG8783829.1"/>
    </source>
</evidence>
<sequence length="58" mass="6755">LFEQLDNKLVTDYIGIMKSACLHLEIPKFPEDDEEEIEDVIPLEDDMFAILLLYKAVQ</sequence>
<protein>
    <submittedName>
        <fullName evidence="1">19780_t:CDS:1</fullName>
    </submittedName>
</protein>
<reference evidence="1" key="1">
    <citation type="submission" date="2021-06" db="EMBL/GenBank/DDBJ databases">
        <authorList>
            <person name="Kallberg Y."/>
            <person name="Tangrot J."/>
            <person name="Rosling A."/>
        </authorList>
    </citation>
    <scope>NUCLEOTIDE SEQUENCE</scope>
    <source>
        <strain evidence="1">MA453B</strain>
    </source>
</reference>
<gene>
    <name evidence="1" type="ORF">DERYTH_LOCUS19995</name>
</gene>
<name>A0A9N9NXW7_9GLOM</name>
<evidence type="ECO:0000313" key="2">
    <source>
        <dbReference type="Proteomes" id="UP000789405"/>
    </source>
</evidence>
<feature type="non-terminal residue" evidence="1">
    <location>
        <position position="58"/>
    </location>
</feature>
<feature type="non-terminal residue" evidence="1">
    <location>
        <position position="1"/>
    </location>
</feature>
<keyword evidence="2" id="KW-1185">Reference proteome</keyword>
<accession>A0A9N9NXW7</accession>
<dbReference type="AlphaFoldDB" id="A0A9N9NXW7"/>
<comment type="caution">
    <text evidence="1">The sequence shown here is derived from an EMBL/GenBank/DDBJ whole genome shotgun (WGS) entry which is preliminary data.</text>
</comment>